<dbReference type="EnsemblPlants" id="AET4Gv20514600.1">
    <property type="protein sequence ID" value="AET4Gv20514600.1"/>
    <property type="gene ID" value="AET4Gv20514600"/>
</dbReference>
<evidence type="ECO:0000313" key="3">
    <source>
        <dbReference type="Proteomes" id="UP000015105"/>
    </source>
</evidence>
<dbReference type="Gramene" id="AET4Gv20514600.1">
    <property type="protein sequence ID" value="AET4Gv20514600.1"/>
    <property type="gene ID" value="AET4Gv20514600"/>
</dbReference>
<reference evidence="2" key="5">
    <citation type="journal article" date="2021" name="G3 (Bethesda)">
        <title>Aegilops tauschii genome assembly Aet v5.0 features greater sequence contiguity and improved annotation.</title>
        <authorList>
            <person name="Wang L."/>
            <person name="Zhu T."/>
            <person name="Rodriguez J.C."/>
            <person name="Deal K.R."/>
            <person name="Dubcovsky J."/>
            <person name="McGuire P.E."/>
            <person name="Lux T."/>
            <person name="Spannagl M."/>
            <person name="Mayer K.F.X."/>
            <person name="Baldrich P."/>
            <person name="Meyers B.C."/>
            <person name="Huo N."/>
            <person name="Gu Y.Q."/>
            <person name="Zhou H."/>
            <person name="Devos K.M."/>
            <person name="Bennetzen J.L."/>
            <person name="Unver T."/>
            <person name="Budak H."/>
            <person name="Gulick P.J."/>
            <person name="Galiba G."/>
            <person name="Kalapos B."/>
            <person name="Nelson D.R."/>
            <person name="Li P."/>
            <person name="You F.M."/>
            <person name="Luo M.C."/>
            <person name="Dvorak J."/>
        </authorList>
    </citation>
    <scope>NUCLEOTIDE SEQUENCE [LARGE SCALE GENOMIC DNA]</scope>
    <source>
        <strain evidence="2">cv. AL8/78</strain>
    </source>
</reference>
<protein>
    <submittedName>
        <fullName evidence="2">Uncharacterized protein</fullName>
    </submittedName>
</protein>
<organism evidence="2 3">
    <name type="scientific">Aegilops tauschii subsp. strangulata</name>
    <name type="common">Goatgrass</name>
    <dbReference type="NCBI Taxonomy" id="200361"/>
    <lineage>
        <taxon>Eukaryota</taxon>
        <taxon>Viridiplantae</taxon>
        <taxon>Streptophyta</taxon>
        <taxon>Embryophyta</taxon>
        <taxon>Tracheophyta</taxon>
        <taxon>Spermatophyta</taxon>
        <taxon>Magnoliopsida</taxon>
        <taxon>Liliopsida</taxon>
        <taxon>Poales</taxon>
        <taxon>Poaceae</taxon>
        <taxon>BOP clade</taxon>
        <taxon>Pooideae</taxon>
        <taxon>Triticodae</taxon>
        <taxon>Triticeae</taxon>
        <taxon>Triticinae</taxon>
        <taxon>Aegilops</taxon>
    </lineage>
</organism>
<keyword evidence="3" id="KW-1185">Reference proteome</keyword>
<evidence type="ECO:0000256" key="1">
    <source>
        <dbReference type="SAM" id="Phobius"/>
    </source>
</evidence>
<evidence type="ECO:0000313" key="2">
    <source>
        <dbReference type="EnsemblPlants" id="AET4Gv20514600.1"/>
    </source>
</evidence>
<name>A0A453IC66_AEGTS</name>
<accession>A0A453IC66</accession>
<sequence>MVRWSYVGRSKSLQGIHVNFLLQLVSLRLSIFSVTVRRKKKYTRNPLCC</sequence>
<keyword evidence="1" id="KW-0812">Transmembrane</keyword>
<reference evidence="2" key="4">
    <citation type="submission" date="2019-03" db="UniProtKB">
        <authorList>
            <consortium name="EnsemblPlants"/>
        </authorList>
    </citation>
    <scope>IDENTIFICATION</scope>
</reference>
<dbReference type="AlphaFoldDB" id="A0A453IC66"/>
<proteinExistence type="predicted"/>
<reference evidence="2" key="3">
    <citation type="journal article" date="2017" name="Nature">
        <title>Genome sequence of the progenitor of the wheat D genome Aegilops tauschii.</title>
        <authorList>
            <person name="Luo M.C."/>
            <person name="Gu Y.Q."/>
            <person name="Puiu D."/>
            <person name="Wang H."/>
            <person name="Twardziok S.O."/>
            <person name="Deal K.R."/>
            <person name="Huo N."/>
            <person name="Zhu T."/>
            <person name="Wang L."/>
            <person name="Wang Y."/>
            <person name="McGuire P.E."/>
            <person name="Liu S."/>
            <person name="Long H."/>
            <person name="Ramasamy R.K."/>
            <person name="Rodriguez J.C."/>
            <person name="Van S.L."/>
            <person name="Yuan L."/>
            <person name="Wang Z."/>
            <person name="Xia Z."/>
            <person name="Xiao L."/>
            <person name="Anderson O.D."/>
            <person name="Ouyang S."/>
            <person name="Liang Y."/>
            <person name="Zimin A.V."/>
            <person name="Pertea G."/>
            <person name="Qi P."/>
            <person name="Bennetzen J.L."/>
            <person name="Dai X."/>
            <person name="Dawson M.W."/>
            <person name="Muller H.G."/>
            <person name="Kugler K."/>
            <person name="Rivarola-Duarte L."/>
            <person name="Spannagl M."/>
            <person name="Mayer K.F.X."/>
            <person name="Lu F.H."/>
            <person name="Bevan M.W."/>
            <person name="Leroy P."/>
            <person name="Li P."/>
            <person name="You F.M."/>
            <person name="Sun Q."/>
            <person name="Liu Z."/>
            <person name="Lyons E."/>
            <person name="Wicker T."/>
            <person name="Salzberg S.L."/>
            <person name="Devos K.M."/>
            <person name="Dvorak J."/>
        </authorList>
    </citation>
    <scope>NUCLEOTIDE SEQUENCE [LARGE SCALE GENOMIC DNA]</scope>
    <source>
        <strain evidence="2">cv. AL8/78</strain>
    </source>
</reference>
<keyword evidence="1" id="KW-1133">Transmembrane helix</keyword>
<reference evidence="3" key="2">
    <citation type="journal article" date="2017" name="Nat. Plants">
        <title>The Aegilops tauschii genome reveals multiple impacts of transposons.</title>
        <authorList>
            <person name="Zhao G."/>
            <person name="Zou C."/>
            <person name="Li K."/>
            <person name="Wang K."/>
            <person name="Li T."/>
            <person name="Gao L."/>
            <person name="Zhang X."/>
            <person name="Wang H."/>
            <person name="Yang Z."/>
            <person name="Liu X."/>
            <person name="Jiang W."/>
            <person name="Mao L."/>
            <person name="Kong X."/>
            <person name="Jiao Y."/>
            <person name="Jia J."/>
        </authorList>
    </citation>
    <scope>NUCLEOTIDE SEQUENCE [LARGE SCALE GENOMIC DNA]</scope>
    <source>
        <strain evidence="3">cv. AL8/78</strain>
    </source>
</reference>
<feature type="transmembrane region" description="Helical" evidence="1">
    <location>
        <begin position="20"/>
        <end position="36"/>
    </location>
</feature>
<keyword evidence="1" id="KW-0472">Membrane</keyword>
<reference evidence="3" key="1">
    <citation type="journal article" date="2014" name="Science">
        <title>Ancient hybridizations among the ancestral genomes of bread wheat.</title>
        <authorList>
            <consortium name="International Wheat Genome Sequencing Consortium,"/>
            <person name="Marcussen T."/>
            <person name="Sandve S.R."/>
            <person name="Heier L."/>
            <person name="Spannagl M."/>
            <person name="Pfeifer M."/>
            <person name="Jakobsen K.S."/>
            <person name="Wulff B.B."/>
            <person name="Steuernagel B."/>
            <person name="Mayer K.F."/>
            <person name="Olsen O.A."/>
        </authorList>
    </citation>
    <scope>NUCLEOTIDE SEQUENCE [LARGE SCALE GENOMIC DNA]</scope>
    <source>
        <strain evidence="3">cv. AL8/78</strain>
    </source>
</reference>
<dbReference type="Proteomes" id="UP000015105">
    <property type="component" value="Chromosome 4D"/>
</dbReference>